<organism evidence="4 5">
    <name type="scientific">Puccinia graminis f. sp. tritici</name>
    <dbReference type="NCBI Taxonomy" id="56615"/>
    <lineage>
        <taxon>Eukaryota</taxon>
        <taxon>Fungi</taxon>
        <taxon>Dikarya</taxon>
        <taxon>Basidiomycota</taxon>
        <taxon>Pucciniomycotina</taxon>
        <taxon>Pucciniomycetes</taxon>
        <taxon>Pucciniales</taxon>
        <taxon>Pucciniaceae</taxon>
        <taxon>Puccinia</taxon>
    </lineage>
</organism>
<dbReference type="Gene3D" id="1.25.40.10">
    <property type="entry name" value="Tetratricopeptide repeat domain"/>
    <property type="match status" value="1"/>
</dbReference>
<dbReference type="Pfam" id="PF10374">
    <property type="entry name" value="EST1"/>
    <property type="match status" value="1"/>
</dbReference>
<sequence length="957" mass="106280">MASRKPTLNPQKDYTERSHHPRKSRPSKQAGPTKHGVNDSDVSSGQPDTVQQIKSLTCTLKEALRNQEPWSTTIEDQRQSLRRQYLSLIFHSCEASESNQAGAARHSYSGEALNLLWLDTSYSLINIYRQKLSAMEKEVERTNHVSHKKSGPKNQRMQIDRTRGSLSNVGPVARRKLLQHFRSFLRSEDAFWKSLIHRLINSYHIESAKGCLKILKIYNDSSAMEEPRSSDPSDNQDGEKVDNKNLPESKEEGMSLVHKALICFGDLIRYGELYARSGAQASPFSGPANHPREKLDKNSVVERDWSRSQDCYNQARLLIPTNGNPSNQLAVLSSYIPDILSCAYHYYRALCVKNPFPTARQNLGSTFNKALAKIMETDHPDPDYSPQELSAGDLKLNSDRLVSEIKSRFVALHASLYTRAPNPFTESNVKLCSKFTNHLKNRLLPPELILKMIVTCMAAAWYTRIGAETASTRSRHGDHMDSRARPPAHSYTTEVNATVHFLQFSAALLSVARDELRSIDESTHPGDLSQNIPAVLRRILPTMRIISKWVLSGHFNHINRVKLRLARSKKLKLNSQLVTAEAEFWTQYHQAIELAKQHFPIDKLPSLEVFFTLEEDLELAGFLPIERAMKIHQSTSSKPPDQLEFPPSCGTCHPNEEHLMRLGDLQRDANRIEAKHYSTQSNLAESTKPAEITKDPNEMEIPTRPGFIHSSSSSSSTHLKVAEKNHVHTTHGLSDEYGNWTDDDDPVELAMRAVVAQQMGNEQASGSQSALMLQNYSEDVTADEEVDDDDEEVILYLTKPHRGVAGLPESSGSNAGMSATLQFPSSSSHQTPVDQVGNRMRTAADLLASIISTPTAIANHSTPPNPALPPLVPAEGWNPFSSAEQTTPPPPGTSAVAPPPRHGGRVPSVSLPKPADASPKINIWSTLHASSSSSPMQPNMIIASDWPASAAFLGQTD</sequence>
<comment type="caution">
    <text evidence="4">The sequence shown here is derived from an EMBL/GenBank/DDBJ whole genome shotgun (WGS) entry which is preliminary data.</text>
</comment>
<dbReference type="InterPro" id="IPR019458">
    <property type="entry name" value="Est1-like_N"/>
</dbReference>
<name>A0A5B0QXL4_PUCGR</name>
<dbReference type="SUPFAM" id="SSF48452">
    <property type="entry name" value="TPR-like"/>
    <property type="match status" value="1"/>
</dbReference>
<feature type="region of interest" description="Disordered" evidence="1">
    <location>
        <begin position="224"/>
        <end position="249"/>
    </location>
</feature>
<dbReference type="InterPro" id="IPR018834">
    <property type="entry name" value="DNA/RNA-bd_Est1-type"/>
</dbReference>
<evidence type="ECO:0000259" key="3">
    <source>
        <dbReference type="Pfam" id="PF10374"/>
    </source>
</evidence>
<feature type="region of interest" description="Disordered" evidence="1">
    <location>
        <begin position="1"/>
        <end position="49"/>
    </location>
</feature>
<feature type="compositionally biased region" description="Pro residues" evidence="1">
    <location>
        <begin position="863"/>
        <end position="872"/>
    </location>
</feature>
<feature type="compositionally biased region" description="Pro residues" evidence="1">
    <location>
        <begin position="887"/>
        <end position="901"/>
    </location>
</feature>
<feature type="domain" description="DNA/RNA-binding" evidence="2">
    <location>
        <begin position="309"/>
        <end position="627"/>
    </location>
</feature>
<proteinExistence type="predicted"/>
<reference evidence="4 5" key="1">
    <citation type="submission" date="2019-05" db="EMBL/GenBank/DDBJ databases">
        <title>Emergence of the Ug99 lineage of the wheat stem rust pathogen through somatic hybridization.</title>
        <authorList>
            <person name="Li F."/>
            <person name="Upadhyaya N.M."/>
            <person name="Sperschneider J."/>
            <person name="Matny O."/>
            <person name="Nguyen-Phuc H."/>
            <person name="Mago R."/>
            <person name="Raley C."/>
            <person name="Miller M.E."/>
            <person name="Silverstein K.A.T."/>
            <person name="Henningsen E."/>
            <person name="Hirsch C.D."/>
            <person name="Visser B."/>
            <person name="Pretorius Z.A."/>
            <person name="Steffenson B.J."/>
            <person name="Schwessinger B."/>
            <person name="Dodds P.N."/>
            <person name="Figueroa M."/>
        </authorList>
    </citation>
    <scope>NUCLEOTIDE SEQUENCE [LARGE SCALE GENOMIC DNA]</scope>
    <source>
        <strain evidence="4">21-0</strain>
    </source>
</reference>
<feature type="region of interest" description="Disordered" evidence="1">
    <location>
        <begin position="281"/>
        <end position="300"/>
    </location>
</feature>
<protein>
    <recommendedName>
        <fullName evidence="6">Telomerase activating protein Est1-like N-terminal domain-containing protein</fullName>
    </recommendedName>
</protein>
<dbReference type="Pfam" id="PF10373">
    <property type="entry name" value="EST1_DNA_bind"/>
    <property type="match status" value="1"/>
</dbReference>
<evidence type="ECO:0008006" key="6">
    <source>
        <dbReference type="Google" id="ProtNLM"/>
    </source>
</evidence>
<keyword evidence="5" id="KW-1185">Reference proteome</keyword>
<dbReference type="Proteomes" id="UP000324748">
    <property type="component" value="Unassembled WGS sequence"/>
</dbReference>
<feature type="compositionally biased region" description="Basic and acidic residues" evidence="1">
    <location>
        <begin position="290"/>
        <end position="300"/>
    </location>
</feature>
<feature type="domain" description="Telomerase activating protein Est1-like N-terminal" evidence="3">
    <location>
        <begin position="112"/>
        <end position="274"/>
    </location>
</feature>
<dbReference type="InterPro" id="IPR045153">
    <property type="entry name" value="Est1/Ebs1-like"/>
</dbReference>
<dbReference type="PANTHER" id="PTHR15696">
    <property type="entry name" value="SMG-7 SUPPRESSOR WITH MORPHOLOGICAL EFFECT ON GENITALIA PROTEIN 7"/>
    <property type="match status" value="1"/>
</dbReference>
<dbReference type="AlphaFoldDB" id="A0A5B0QXL4"/>
<evidence type="ECO:0000259" key="2">
    <source>
        <dbReference type="Pfam" id="PF10373"/>
    </source>
</evidence>
<dbReference type="InterPro" id="IPR011990">
    <property type="entry name" value="TPR-like_helical_dom_sf"/>
</dbReference>
<evidence type="ECO:0000256" key="1">
    <source>
        <dbReference type="SAM" id="MobiDB-lite"/>
    </source>
</evidence>
<feature type="compositionally biased region" description="Polar residues" evidence="1">
    <location>
        <begin position="1"/>
        <end position="12"/>
    </location>
</feature>
<feature type="region of interest" description="Disordered" evidence="1">
    <location>
        <begin position="857"/>
        <end position="917"/>
    </location>
</feature>
<accession>A0A5B0QXL4</accession>
<dbReference type="OrthoDB" id="69928at2759"/>
<evidence type="ECO:0000313" key="5">
    <source>
        <dbReference type="Proteomes" id="UP000324748"/>
    </source>
</evidence>
<feature type="region of interest" description="Disordered" evidence="1">
    <location>
        <begin position="709"/>
        <end position="741"/>
    </location>
</feature>
<evidence type="ECO:0000313" key="4">
    <source>
        <dbReference type="EMBL" id="KAA1118051.1"/>
    </source>
</evidence>
<dbReference type="EMBL" id="VSWC01000002">
    <property type="protein sequence ID" value="KAA1118051.1"/>
    <property type="molecule type" value="Genomic_DNA"/>
</dbReference>
<dbReference type="PANTHER" id="PTHR15696:SF36">
    <property type="entry name" value="NONSENSE-MEDIATED MRNA DECAY FACTOR"/>
    <property type="match status" value="1"/>
</dbReference>
<feature type="compositionally biased region" description="Polar residues" evidence="1">
    <location>
        <begin position="40"/>
        <end position="49"/>
    </location>
</feature>
<gene>
    <name evidence="4" type="ORF">PGT21_030357</name>
</gene>
<feature type="compositionally biased region" description="Basic and acidic residues" evidence="1">
    <location>
        <begin position="225"/>
        <end position="249"/>
    </location>
</feature>